<dbReference type="SMART" id="SM00382">
    <property type="entry name" value="AAA"/>
    <property type="match status" value="1"/>
</dbReference>
<dbReference type="PROSITE" id="PS50893">
    <property type="entry name" value="ABC_TRANSPORTER_2"/>
    <property type="match status" value="1"/>
</dbReference>
<dbReference type="EMBL" id="CP000922">
    <property type="protein sequence ID" value="ACJ34642.1"/>
    <property type="molecule type" value="Genomic_DNA"/>
</dbReference>
<evidence type="ECO:0000313" key="5">
    <source>
        <dbReference type="EMBL" id="ACJ34642.1"/>
    </source>
</evidence>
<dbReference type="CDD" id="cd03230">
    <property type="entry name" value="ABC_DR_subfamily_A"/>
    <property type="match status" value="1"/>
</dbReference>
<organism evidence="5 6">
    <name type="scientific">Anoxybacillus flavithermus (strain DSM 21510 / WK1)</name>
    <dbReference type="NCBI Taxonomy" id="491915"/>
    <lineage>
        <taxon>Bacteria</taxon>
        <taxon>Bacillati</taxon>
        <taxon>Bacillota</taxon>
        <taxon>Bacilli</taxon>
        <taxon>Bacillales</taxon>
        <taxon>Anoxybacillaceae</taxon>
        <taxon>Anoxybacillus</taxon>
    </lineage>
</organism>
<evidence type="ECO:0000256" key="1">
    <source>
        <dbReference type="ARBA" id="ARBA00022448"/>
    </source>
</evidence>
<dbReference type="PANTHER" id="PTHR42939:SF5">
    <property type="entry name" value="ABC-TYPE TRANSPORTER ATP-BINDING PROTEIN ECSA"/>
    <property type="match status" value="1"/>
</dbReference>
<evidence type="ECO:0000313" key="6">
    <source>
        <dbReference type="Proteomes" id="UP000000742"/>
    </source>
</evidence>
<dbReference type="SUPFAM" id="SSF52540">
    <property type="entry name" value="P-loop containing nucleoside triphosphate hydrolases"/>
    <property type="match status" value="1"/>
</dbReference>
<dbReference type="InterPro" id="IPR027417">
    <property type="entry name" value="P-loop_NTPase"/>
</dbReference>
<dbReference type="Proteomes" id="UP000000742">
    <property type="component" value="Chromosome"/>
</dbReference>
<dbReference type="HOGENOM" id="CLU_000604_1_2_9"/>
<dbReference type="PANTHER" id="PTHR42939">
    <property type="entry name" value="ABC TRANSPORTER ATP-BINDING PROTEIN ALBC-RELATED"/>
    <property type="match status" value="1"/>
</dbReference>
<proteinExistence type="predicted"/>
<dbReference type="KEGG" id="afl:Aflv_2285"/>
<dbReference type="InterPro" id="IPR003439">
    <property type="entry name" value="ABC_transporter-like_ATP-bd"/>
</dbReference>
<dbReference type="InterPro" id="IPR003593">
    <property type="entry name" value="AAA+_ATPase"/>
</dbReference>
<keyword evidence="2" id="KW-0547">Nucleotide-binding</keyword>
<name>B7GF24_ANOFW</name>
<evidence type="ECO:0000256" key="2">
    <source>
        <dbReference type="ARBA" id="ARBA00022741"/>
    </source>
</evidence>
<evidence type="ECO:0000259" key="4">
    <source>
        <dbReference type="PROSITE" id="PS50893"/>
    </source>
</evidence>
<dbReference type="Gene3D" id="3.40.50.300">
    <property type="entry name" value="P-loop containing nucleotide triphosphate hydrolases"/>
    <property type="match status" value="1"/>
</dbReference>
<dbReference type="eggNOG" id="COG1131">
    <property type="taxonomic scope" value="Bacteria"/>
</dbReference>
<evidence type="ECO:0000256" key="3">
    <source>
        <dbReference type="ARBA" id="ARBA00022840"/>
    </source>
</evidence>
<gene>
    <name evidence="5" type="primary">ecsA</name>
    <name evidence="5" type="ordered locus">Aflv_2285</name>
</gene>
<dbReference type="Pfam" id="PF00005">
    <property type="entry name" value="ABC_tran"/>
    <property type="match status" value="1"/>
</dbReference>
<reference evidence="5 6" key="1">
    <citation type="journal article" date="2008" name="Genome Biol.">
        <title>Encapsulated in silica: genome, proteome and physiology of the thermophilic bacterium Anoxybacillus flavithermus WK1.</title>
        <authorList>
            <person name="Saw J.H."/>
            <person name="Mountain B.W."/>
            <person name="Feng L."/>
            <person name="Omelchenko M.V."/>
            <person name="Hou S."/>
            <person name="Saito J.A."/>
            <person name="Stott M.B."/>
            <person name="Li D."/>
            <person name="Zhao G."/>
            <person name="Wu J."/>
            <person name="Galperin M.Y."/>
            <person name="Koonin E.V."/>
            <person name="Makarova K.S."/>
            <person name="Wolf Y.I."/>
            <person name="Rigden D.J."/>
            <person name="Dunfield P.F."/>
            <person name="Wang L."/>
            <person name="Alam M."/>
        </authorList>
    </citation>
    <scope>NUCLEOTIDE SEQUENCE [LARGE SCALE GENOMIC DNA]</scope>
    <source>
        <strain evidence="6">DSM 21510 / WK1</strain>
    </source>
</reference>
<accession>B7GF24</accession>
<feature type="domain" description="ABC transporter" evidence="4">
    <location>
        <begin position="12"/>
        <end position="242"/>
    </location>
</feature>
<dbReference type="GO" id="GO:0016887">
    <property type="term" value="F:ATP hydrolysis activity"/>
    <property type="evidence" value="ECO:0007669"/>
    <property type="project" value="InterPro"/>
</dbReference>
<dbReference type="GO" id="GO:0005524">
    <property type="term" value="F:ATP binding"/>
    <property type="evidence" value="ECO:0007669"/>
    <property type="project" value="UniProtKB-KW"/>
</dbReference>
<keyword evidence="1" id="KW-0813">Transport</keyword>
<keyword evidence="3 5" id="KW-0067">ATP-binding</keyword>
<dbReference type="STRING" id="491915.Aflv_2285"/>
<dbReference type="AlphaFoldDB" id="B7GF24"/>
<protein>
    <submittedName>
        <fullName evidence="5">ABC-type exoprotein transporter, ATP-binding protein EcsA</fullName>
    </submittedName>
</protein>
<sequence length="255" mass="28759">MTEERKAMMALLQVQHIFGGYTNQNILDDVSFTVQKGEVVALIGLNGAGKSTTIKHIIGLMQPRKGTITINGMTFHDDPQAYRTQFTYIPEMPALYEELTLEEHLRLTAMAYGVTDRAYEQRVPHLLKAFRLEKKLSSFPAFFSKGMKQKVMIMCAFLVDVPLYIIDEPFVGLDPLAIQALLQLIEERKKEGAGVLLSTHILATAERYCDSFIILHDGQVKASGSLPMLQEQLHMPHATLDDIYIELTKEETNDD</sequence>
<dbReference type="InterPro" id="IPR051782">
    <property type="entry name" value="ABC_Transporter_VariousFunc"/>
</dbReference>